<comment type="caution">
    <text evidence="2">The sequence shown here is derived from an EMBL/GenBank/DDBJ whole genome shotgun (WGS) entry which is preliminary data.</text>
</comment>
<proteinExistence type="predicted"/>
<evidence type="ECO:0000256" key="1">
    <source>
        <dbReference type="SAM" id="SignalP"/>
    </source>
</evidence>
<reference evidence="2" key="1">
    <citation type="submission" date="2021-03" db="EMBL/GenBank/DDBJ databases">
        <authorList>
            <person name="Wang G."/>
        </authorList>
    </citation>
    <scope>NUCLEOTIDE SEQUENCE</scope>
    <source>
        <strain evidence="2">KCTC 12899</strain>
    </source>
</reference>
<evidence type="ECO:0000313" key="3">
    <source>
        <dbReference type="Proteomes" id="UP000664417"/>
    </source>
</evidence>
<sequence>MKSPFSLTSIALGTLALLTAGAPLPAQELCGSQNQSVCLEGDARVSFVDNTPLSSGSRIVLLLPGINVNNRYDVSGSAEVPFRFDAHGAVTDTQGGSWSDLEILARDNTGLTAVAFTLNQSNANDGTLEINLSGIRVCQQIADGPGDVNLTLLFFQNTNPGKALQVRRGKQSLTAFRDCSTYAGDLPLFEENDRLFLINPHQERVWVTLDGNRFSMGAHEQRAVDARSSGQALSFSCNLPLVTALASDDGDLAATTLQTTNAKDWLVPHLARNDAHWENQWIFSSQAQVSLSWAQGERTRYLVPAFAQNSLSKGNAHCF</sequence>
<dbReference type="RefSeq" id="WP_207857125.1">
    <property type="nucleotide sequence ID" value="NZ_JAFREP010000003.1"/>
</dbReference>
<keyword evidence="1" id="KW-0732">Signal</keyword>
<accession>A0A8J7U127</accession>
<name>A0A8J7U127_9BACT</name>
<dbReference type="AlphaFoldDB" id="A0A8J7U127"/>
<dbReference type="Proteomes" id="UP000664417">
    <property type="component" value="Unassembled WGS sequence"/>
</dbReference>
<gene>
    <name evidence="2" type="ORF">J3U88_04540</name>
</gene>
<feature type="signal peptide" evidence="1">
    <location>
        <begin position="1"/>
        <end position="26"/>
    </location>
</feature>
<feature type="chain" id="PRO_5035148544" evidence="1">
    <location>
        <begin position="27"/>
        <end position="319"/>
    </location>
</feature>
<organism evidence="2 3">
    <name type="scientific">Acanthopleuribacter pedis</name>
    <dbReference type="NCBI Taxonomy" id="442870"/>
    <lineage>
        <taxon>Bacteria</taxon>
        <taxon>Pseudomonadati</taxon>
        <taxon>Acidobacteriota</taxon>
        <taxon>Holophagae</taxon>
        <taxon>Acanthopleuribacterales</taxon>
        <taxon>Acanthopleuribacteraceae</taxon>
        <taxon>Acanthopleuribacter</taxon>
    </lineage>
</organism>
<evidence type="ECO:0000313" key="2">
    <source>
        <dbReference type="EMBL" id="MBO1317718.1"/>
    </source>
</evidence>
<protein>
    <submittedName>
        <fullName evidence="2">Uncharacterized protein</fullName>
    </submittedName>
</protein>
<keyword evidence="3" id="KW-1185">Reference proteome</keyword>
<dbReference type="EMBL" id="JAFREP010000003">
    <property type="protein sequence ID" value="MBO1317718.1"/>
    <property type="molecule type" value="Genomic_DNA"/>
</dbReference>